<protein>
    <submittedName>
        <fullName evidence="1">Uncharacterized protein</fullName>
    </submittedName>
</protein>
<accession>A0A8W7P3K1</accession>
<dbReference type="EnsemblMetazoa" id="ACOM025297-RA">
    <property type="protein sequence ID" value="ACOM025297-PA.1"/>
    <property type="gene ID" value="ACOM025297"/>
</dbReference>
<proteinExistence type="predicted"/>
<dbReference type="Proteomes" id="UP000075882">
    <property type="component" value="Unassembled WGS sequence"/>
</dbReference>
<name>A0A8W7P3K1_ANOCL</name>
<sequence length="69" mass="7766">MPPLCSRLCTLDQPDQPECKHSCVWARRVGDGACGTKGGRCQPCLANDTLIKLKLFDTRNNFHRFFKIG</sequence>
<dbReference type="AlphaFoldDB" id="A0A8W7P3K1"/>
<organism evidence="1">
    <name type="scientific">Anopheles coluzzii</name>
    <name type="common">African malaria mosquito</name>
    <dbReference type="NCBI Taxonomy" id="1518534"/>
    <lineage>
        <taxon>Eukaryota</taxon>
        <taxon>Metazoa</taxon>
        <taxon>Ecdysozoa</taxon>
        <taxon>Arthropoda</taxon>
        <taxon>Hexapoda</taxon>
        <taxon>Insecta</taxon>
        <taxon>Pterygota</taxon>
        <taxon>Neoptera</taxon>
        <taxon>Endopterygota</taxon>
        <taxon>Diptera</taxon>
        <taxon>Nematocera</taxon>
        <taxon>Culicoidea</taxon>
        <taxon>Culicidae</taxon>
        <taxon>Anophelinae</taxon>
        <taxon>Anopheles</taxon>
    </lineage>
</organism>
<evidence type="ECO:0000313" key="1">
    <source>
        <dbReference type="EnsemblMetazoa" id="ACOM025297-PA.1"/>
    </source>
</evidence>
<reference evidence="1" key="1">
    <citation type="submission" date="2022-08" db="UniProtKB">
        <authorList>
            <consortium name="EnsemblMetazoa"/>
        </authorList>
    </citation>
    <scope>IDENTIFICATION</scope>
</reference>